<dbReference type="EMBL" id="CAMXCT020004857">
    <property type="protein sequence ID" value="CAL1163947.1"/>
    <property type="molecule type" value="Genomic_DNA"/>
</dbReference>
<evidence type="ECO:0000256" key="3">
    <source>
        <dbReference type="ARBA" id="ARBA00023157"/>
    </source>
</evidence>
<keyword evidence="4" id="KW-0325">Glycoprotein</keyword>
<feature type="domain" description="Spondin-like TSP1" evidence="6">
    <location>
        <begin position="738"/>
        <end position="790"/>
    </location>
</feature>
<evidence type="ECO:0000313" key="9">
    <source>
        <dbReference type="Proteomes" id="UP001152797"/>
    </source>
</evidence>
<feature type="domain" description="Spondin-like TSP1" evidence="6">
    <location>
        <begin position="1018"/>
        <end position="1070"/>
    </location>
</feature>
<evidence type="ECO:0000313" key="8">
    <source>
        <dbReference type="EMBL" id="CAL4797884.1"/>
    </source>
</evidence>
<dbReference type="EMBL" id="CAMXCT030004857">
    <property type="protein sequence ID" value="CAL4797884.1"/>
    <property type="molecule type" value="Genomic_DNA"/>
</dbReference>
<dbReference type="InterPro" id="IPR044004">
    <property type="entry name" value="TSP1_spondin_dom"/>
</dbReference>
<evidence type="ECO:0000256" key="4">
    <source>
        <dbReference type="ARBA" id="ARBA00023180"/>
    </source>
</evidence>
<dbReference type="OrthoDB" id="446173at2759"/>
<feature type="region of interest" description="Disordered" evidence="5">
    <location>
        <begin position="1141"/>
        <end position="1168"/>
    </location>
</feature>
<dbReference type="PROSITE" id="PS50092">
    <property type="entry name" value="TSP1"/>
    <property type="match status" value="19"/>
</dbReference>
<feature type="domain" description="Spondin-like TSP1" evidence="6">
    <location>
        <begin position="906"/>
        <end position="958"/>
    </location>
</feature>
<feature type="domain" description="Spondin-like TSP1" evidence="6">
    <location>
        <begin position="570"/>
        <end position="622"/>
    </location>
</feature>
<organism evidence="7">
    <name type="scientific">Cladocopium goreaui</name>
    <dbReference type="NCBI Taxonomy" id="2562237"/>
    <lineage>
        <taxon>Eukaryota</taxon>
        <taxon>Sar</taxon>
        <taxon>Alveolata</taxon>
        <taxon>Dinophyceae</taxon>
        <taxon>Suessiales</taxon>
        <taxon>Symbiodiniaceae</taxon>
        <taxon>Cladocopium</taxon>
    </lineage>
</organism>
<keyword evidence="9" id="KW-1185">Reference proteome</keyword>
<dbReference type="EMBL" id="CAMXCT010004857">
    <property type="protein sequence ID" value="CAI4010572.1"/>
    <property type="molecule type" value="Genomic_DNA"/>
</dbReference>
<dbReference type="InterPro" id="IPR000884">
    <property type="entry name" value="TSP1_rpt"/>
</dbReference>
<dbReference type="PANTHER" id="PTHR22906">
    <property type="entry name" value="PROPERDIN"/>
    <property type="match status" value="1"/>
</dbReference>
<feature type="domain" description="Spondin-like TSP1" evidence="6">
    <location>
        <begin position="457"/>
        <end position="511"/>
    </location>
</feature>
<evidence type="ECO:0000256" key="2">
    <source>
        <dbReference type="ARBA" id="ARBA00022737"/>
    </source>
</evidence>
<feature type="domain" description="Spondin-like TSP1" evidence="6">
    <location>
        <begin position="67"/>
        <end position="119"/>
    </location>
</feature>
<feature type="domain" description="Spondin-like TSP1" evidence="6">
    <location>
        <begin position="962"/>
        <end position="1014"/>
    </location>
</feature>
<dbReference type="FunFam" id="2.20.100.10:FF:000134">
    <property type="entry name" value="Uncharacterized protein"/>
    <property type="match status" value="2"/>
</dbReference>
<dbReference type="Pfam" id="PF19028">
    <property type="entry name" value="TSP1_spondin"/>
    <property type="match status" value="10"/>
</dbReference>
<accession>A0A9P1GHE4</accession>
<feature type="non-terminal residue" evidence="7">
    <location>
        <position position="1479"/>
    </location>
</feature>
<keyword evidence="2" id="KW-0677">Repeat</keyword>
<keyword evidence="3" id="KW-1015">Disulfide bond</keyword>
<feature type="compositionally biased region" description="Low complexity" evidence="5">
    <location>
        <begin position="1157"/>
        <end position="1168"/>
    </location>
</feature>
<dbReference type="InterPro" id="IPR036383">
    <property type="entry name" value="TSP1_rpt_sf"/>
</dbReference>
<evidence type="ECO:0000256" key="5">
    <source>
        <dbReference type="SAM" id="MobiDB-lite"/>
    </source>
</evidence>
<dbReference type="Pfam" id="PF00090">
    <property type="entry name" value="TSP_1"/>
    <property type="match status" value="9"/>
</dbReference>
<evidence type="ECO:0000259" key="6">
    <source>
        <dbReference type="Pfam" id="PF19028"/>
    </source>
</evidence>
<feature type="domain" description="Spondin-like TSP1" evidence="6">
    <location>
        <begin position="346"/>
        <end position="395"/>
    </location>
</feature>
<evidence type="ECO:0000313" key="7">
    <source>
        <dbReference type="EMBL" id="CAI4010572.1"/>
    </source>
</evidence>
<name>A0A9P1GHE4_9DINO</name>
<dbReference type="Gene3D" id="2.20.100.10">
    <property type="entry name" value="Thrombospondin type-1 (TSP1) repeat"/>
    <property type="match status" value="19"/>
</dbReference>
<sequence length="1479" mass="158620">FLIVMTALQTAEAVIAHPQDGTSAPDFHAQTRMMRAEIRHDGLESKEASPMSSFFGFGLDEAIDVDCHWDDWSDWSACQFTCGEGISMRYRKVLRMAEGAGKACDSSNREERDCTMSACPIDCVYNDWADWTDCSATCGSSTRYQRRTSQAAQFGGAECSGSDERSEVCHQAVCPIDCELSDWHDWGGCSKTCGGAKEVRERVIMTPASGGGKACEGELNNSRDCGSKSCPEDCFVSDWGAWDLCSVSCGTGTTSRTRTITKAQAFGGAACPNLTETHSCSPGDVCPIDCVWSDWADWQSCAASCGETTQRRIRTQKVKSNALGTNCTGEAVEELPCSLSACPGDCGVSDWGAWDLCSVSCGTGTTSRKRNITQNVANGGAQCPDLTETHACSPGSVCPIDCVWSDWADWQSCAASCGETTKKRVRTQTVKANELGTCTGDAEETADCGLAACAIDCSLKEWAEWSACSVSCGPGISERTRSVAVAAAHGGKECSPEEMLYEKKYCSYPTCPVDCEMTDWTDWALCSVTCGGKSDRSRMVKTVALYGGKECTGASSEERDCEHAECPVDCSYGDWTGWQSCSTSCGLGSQKRERVVRLEPSHGGAPCTGDLKQMQPCTEKPCPVDCTFQDWGDWEPCTSSCGSGVHKRFREKIDALYGGADCNGTLTETTPCPTLPECPVDCLWEDWTKWSDCSVSCGIGATTRLRKRAHYEAFGGHVCYGTEDDVAVCELSPCPLDCFLEDWAPWSDCSTSCGNGTHVRSRSLTFAAYGGKECADPQMQDNKPCDVAPCPVHCELGDWSRWTTCSKSCGGGLSSRERTEKIAAMYGGDFCSDVTSMDQACNAQPCPVDCQWGQWTDFDACTTTCGGGKAKRSRVLWVAPAHGGLECEGSTEDEEVCNDHLCPVDCRLGDWSGFTSCSETCGGGAATRSRSIVTQQANGGLPCVGATNEEIRCNTQTCPVDCQLDEWSPWTGCTVTCGGGTMTRQRTVLEPSRDGGAACTGESFQEAACSQVQCPVDCVVTDWSPWSGCSTTCGGGVNLRFRIAQVESAFGGVPCPSSLTETLECSDAPCPVDCKLGDWRDWESCSTSCGSGKRMRTRLRENERFGGLPCKEDLIDEDECYVVPERPLCPDLPTAAPAAPLSTAGSTINSADDTRTAETGAAAETTTSAPISQELMHQVAKLAAAGDYDALQKYLQEAGVNPNYFKGILDSLAASQVAAAEAATAADTVKVAPPKMTAETAQQVARYAASGDIEALKRYLEEVKADPKTISSVLGNLTSSEDASVETALGNLTDAWLHAGFLQMPPLDHWSFNTSNLYLYTPGADDFVANPKANTVIKDLIAAKAHVDAKHVEVSLSVPHRPLESEWQKKSKGNVRCAYKIHVYSDTGNAADGDAVMAHLKQVDEDEAEKHLTETCKASDVDCELIPVSTLAASRTRKNSPSCASQESQSNAGKLWHHVDFSTRSPTFARVFLSSIYSF</sequence>
<dbReference type="SMART" id="SM00209">
    <property type="entry name" value="TSP1"/>
    <property type="match status" value="19"/>
</dbReference>
<dbReference type="Proteomes" id="UP001152797">
    <property type="component" value="Unassembled WGS sequence"/>
</dbReference>
<reference evidence="8 9" key="2">
    <citation type="submission" date="2024-05" db="EMBL/GenBank/DDBJ databases">
        <authorList>
            <person name="Chen Y."/>
            <person name="Shah S."/>
            <person name="Dougan E. K."/>
            <person name="Thang M."/>
            <person name="Chan C."/>
        </authorList>
    </citation>
    <scope>NUCLEOTIDE SEQUENCE [LARGE SCALE GENOMIC DNA]</scope>
</reference>
<dbReference type="PANTHER" id="PTHR22906:SF21">
    <property type="entry name" value="SEMA DOMAIN-CONTAINING PROTEIN"/>
    <property type="match status" value="1"/>
</dbReference>
<comment type="caution">
    <text evidence="7">The sequence shown here is derived from an EMBL/GenBank/DDBJ whole genome shotgun (WGS) entry which is preliminary data.</text>
</comment>
<dbReference type="InterPro" id="IPR052065">
    <property type="entry name" value="Compl_asym_regulator"/>
</dbReference>
<feature type="domain" description="Spondin-like TSP1" evidence="6">
    <location>
        <begin position="234"/>
        <end position="282"/>
    </location>
</feature>
<evidence type="ECO:0000256" key="1">
    <source>
        <dbReference type="ARBA" id="ARBA00022729"/>
    </source>
</evidence>
<feature type="domain" description="Spondin-like TSP1" evidence="6">
    <location>
        <begin position="178"/>
        <end position="230"/>
    </location>
</feature>
<reference evidence="7" key="1">
    <citation type="submission" date="2022-10" db="EMBL/GenBank/DDBJ databases">
        <authorList>
            <person name="Chen Y."/>
            <person name="Dougan E. K."/>
            <person name="Chan C."/>
            <person name="Rhodes N."/>
            <person name="Thang M."/>
        </authorList>
    </citation>
    <scope>NUCLEOTIDE SEQUENCE</scope>
</reference>
<protein>
    <submittedName>
        <fullName evidence="8">Hemicentin-1 (Fibulin-6) (FIBL-6)</fullName>
    </submittedName>
</protein>
<keyword evidence="1" id="KW-0732">Signal</keyword>
<dbReference type="SUPFAM" id="SSF82895">
    <property type="entry name" value="TSP-1 type 1 repeat"/>
    <property type="match status" value="19"/>
</dbReference>
<proteinExistence type="predicted"/>
<gene>
    <name evidence="7" type="ORF">C1SCF055_LOCUS35830</name>
</gene>